<keyword evidence="6 8" id="KW-0472">Membrane</keyword>
<evidence type="ECO:0000256" key="6">
    <source>
        <dbReference type="ARBA" id="ARBA00023136"/>
    </source>
</evidence>
<keyword evidence="13" id="KW-0675">Receptor</keyword>
<keyword evidence="2 8" id="KW-0813">Transport</keyword>
<evidence type="ECO:0000256" key="3">
    <source>
        <dbReference type="ARBA" id="ARBA00022452"/>
    </source>
</evidence>
<dbReference type="Pfam" id="PF07715">
    <property type="entry name" value="Plug"/>
    <property type="match status" value="1"/>
</dbReference>
<dbReference type="Pfam" id="PF00593">
    <property type="entry name" value="TonB_dep_Rec_b-barrel"/>
    <property type="match status" value="1"/>
</dbReference>
<feature type="chain" id="PRO_5047399393" evidence="10">
    <location>
        <begin position="32"/>
        <end position="1046"/>
    </location>
</feature>
<evidence type="ECO:0000256" key="10">
    <source>
        <dbReference type="SAM" id="SignalP"/>
    </source>
</evidence>
<evidence type="ECO:0000256" key="2">
    <source>
        <dbReference type="ARBA" id="ARBA00022448"/>
    </source>
</evidence>
<dbReference type="InterPro" id="IPR000531">
    <property type="entry name" value="Beta-barrel_TonB"/>
</dbReference>
<keyword evidence="14" id="KW-1185">Reference proteome</keyword>
<gene>
    <name evidence="13" type="ORF">GCM10011395_11990</name>
</gene>
<name>A0ABQ1GGE3_9SPHN</name>
<comment type="similarity">
    <text evidence="8 9">Belongs to the TonB-dependent receptor family.</text>
</comment>
<evidence type="ECO:0000256" key="1">
    <source>
        <dbReference type="ARBA" id="ARBA00004571"/>
    </source>
</evidence>
<dbReference type="Gene3D" id="2.40.170.20">
    <property type="entry name" value="TonB-dependent receptor, beta-barrel domain"/>
    <property type="match status" value="1"/>
</dbReference>
<keyword evidence="7 8" id="KW-0998">Cell outer membrane</keyword>
<evidence type="ECO:0000256" key="9">
    <source>
        <dbReference type="RuleBase" id="RU003357"/>
    </source>
</evidence>
<dbReference type="PROSITE" id="PS52016">
    <property type="entry name" value="TONB_DEPENDENT_REC_3"/>
    <property type="match status" value="1"/>
</dbReference>
<keyword evidence="10" id="KW-0732">Signal</keyword>
<dbReference type="PANTHER" id="PTHR40980">
    <property type="entry name" value="PLUG DOMAIN-CONTAINING PROTEIN"/>
    <property type="match status" value="1"/>
</dbReference>
<keyword evidence="4 8" id="KW-0812">Transmembrane</keyword>
<evidence type="ECO:0000256" key="7">
    <source>
        <dbReference type="ARBA" id="ARBA00023237"/>
    </source>
</evidence>
<feature type="domain" description="TonB-dependent receptor plug" evidence="12">
    <location>
        <begin position="65"/>
        <end position="182"/>
    </location>
</feature>
<keyword evidence="3 8" id="KW-1134">Transmembrane beta strand</keyword>
<evidence type="ECO:0000256" key="5">
    <source>
        <dbReference type="ARBA" id="ARBA00023077"/>
    </source>
</evidence>
<accession>A0ABQ1GGE3</accession>
<keyword evidence="5 9" id="KW-0798">TonB box</keyword>
<evidence type="ECO:0000256" key="8">
    <source>
        <dbReference type="PROSITE-ProRule" id="PRU01360"/>
    </source>
</evidence>
<comment type="subcellular location">
    <subcellularLocation>
        <location evidence="1 8">Cell outer membrane</location>
        <topology evidence="1 8">Multi-pass membrane protein</topology>
    </subcellularLocation>
</comment>
<dbReference type="InterPro" id="IPR037066">
    <property type="entry name" value="Plug_dom_sf"/>
</dbReference>
<organism evidence="13 14">
    <name type="scientific">Sphingomonas psychrolutea</name>
    <dbReference type="NCBI Taxonomy" id="1259676"/>
    <lineage>
        <taxon>Bacteria</taxon>
        <taxon>Pseudomonadati</taxon>
        <taxon>Pseudomonadota</taxon>
        <taxon>Alphaproteobacteria</taxon>
        <taxon>Sphingomonadales</taxon>
        <taxon>Sphingomonadaceae</taxon>
        <taxon>Sphingomonas</taxon>
    </lineage>
</organism>
<reference evidence="14" key="1">
    <citation type="journal article" date="2019" name="Int. J. Syst. Evol. Microbiol.">
        <title>The Global Catalogue of Microorganisms (GCM) 10K type strain sequencing project: providing services to taxonomists for standard genome sequencing and annotation.</title>
        <authorList>
            <consortium name="The Broad Institute Genomics Platform"/>
            <consortium name="The Broad Institute Genome Sequencing Center for Infectious Disease"/>
            <person name="Wu L."/>
            <person name="Ma J."/>
        </authorList>
    </citation>
    <scope>NUCLEOTIDE SEQUENCE [LARGE SCALE GENOMIC DNA]</scope>
    <source>
        <strain evidence="14">CGMCC 1.10106</strain>
    </source>
</reference>
<dbReference type="InterPro" id="IPR012910">
    <property type="entry name" value="Plug_dom"/>
</dbReference>
<evidence type="ECO:0000259" key="11">
    <source>
        <dbReference type="Pfam" id="PF00593"/>
    </source>
</evidence>
<dbReference type="InterPro" id="IPR036942">
    <property type="entry name" value="Beta-barrel_TonB_sf"/>
</dbReference>
<dbReference type="NCBIfam" id="TIGR01782">
    <property type="entry name" value="TonB-Xanth-Caul"/>
    <property type="match status" value="1"/>
</dbReference>
<evidence type="ECO:0000256" key="4">
    <source>
        <dbReference type="ARBA" id="ARBA00022692"/>
    </source>
</evidence>
<protein>
    <submittedName>
        <fullName evidence="13">TonB-dependent receptor</fullName>
    </submittedName>
</protein>
<evidence type="ECO:0000313" key="13">
    <source>
        <dbReference type="EMBL" id="GGA43295.1"/>
    </source>
</evidence>
<dbReference type="RefSeq" id="WP_188445957.1">
    <property type="nucleotide sequence ID" value="NZ_BMDW01000005.1"/>
</dbReference>
<dbReference type="Proteomes" id="UP000618591">
    <property type="component" value="Unassembled WGS sequence"/>
</dbReference>
<feature type="signal peptide" evidence="10">
    <location>
        <begin position="1"/>
        <end position="31"/>
    </location>
</feature>
<proteinExistence type="inferred from homology"/>
<dbReference type="Gene3D" id="2.170.130.10">
    <property type="entry name" value="TonB-dependent receptor, plug domain"/>
    <property type="match status" value="1"/>
</dbReference>
<feature type="domain" description="TonB-dependent receptor-like beta-barrel" evidence="11">
    <location>
        <begin position="478"/>
        <end position="1013"/>
    </location>
</feature>
<dbReference type="PANTHER" id="PTHR40980:SF3">
    <property type="entry name" value="TONB-DEPENDENT RECEPTOR-LIKE BETA-BARREL DOMAIN-CONTAINING PROTEIN"/>
    <property type="match status" value="1"/>
</dbReference>
<dbReference type="InterPro" id="IPR039426">
    <property type="entry name" value="TonB-dep_rcpt-like"/>
</dbReference>
<evidence type="ECO:0000259" key="12">
    <source>
        <dbReference type="Pfam" id="PF07715"/>
    </source>
</evidence>
<evidence type="ECO:0000313" key="14">
    <source>
        <dbReference type="Proteomes" id="UP000618591"/>
    </source>
</evidence>
<dbReference type="SUPFAM" id="SSF56935">
    <property type="entry name" value="Porins"/>
    <property type="match status" value="1"/>
</dbReference>
<sequence>MKGLSLPSTLARTTSTIALAIGLVLPAAAFAQTAPAAPQDPATAPGDDIVVTGIRASLERSIAIKRNSTGIVDAISAEDIGKFPDTNLAESLQRITGVSISRRNGEGADVTVRGFGSQYNLVTLNGRQLAATTQTTVGGDENADFNRNTSRSFDFSNLASEGVRTLEVYKTSRAAVPSGGIGASINIVTRRPLDVKDAGFTGTIGAKAVYDMSTDDCVSCGAHVTPEVSGLASWSNPDQTIGVSLFGSYQKRNFTNINATVNGWNITTLAQFLDPNSGNVNAATRITNAPTNPNTLVGRPNDFRYHFGEGTRERLNGQAVLQFKPTDTLDISVDGLYARNKQSERRSDEANWFNRPFDVVTFDSGNSVATPIYLHETITGASKDAGFEQQYRAQKTELYDIGVNVKWDVTDTFRLALDGHIGKSNSTPDNPNGMSSTLVAISSPTLAQHSVDYSAGFPVQTVQFLDPVGSKGNANGTLDVGDLGSQVGRQVATTQSQRIKEIRLDAGWDLGAGSRFDFGGDYRTTDTRATHTSYYQTLGDWGNARPRDVNAIAPGVVQAFCLVCRFHDNDTKSTGDALTAFRAQDATLLYNKLSTAYTALGNANAVNGFADDRIKEDIFAGFAQVTWKGQIAGHDASLVAGVRYENTKVKAVSLVAVPSQIRWQSDNDFTADIPFTRIDTYSGSGSYDNILPGMDFQFNLKSNLIGRFSFGRTLSRPRFGDLFSAISVGVPTDATAVGGQISGNQGNPNLRPLTSDNLDLSLEWYFKRDSYLSIGLFDKRVHNFIGNSIVQQSVFGLRDPSSGVAGSRSGTARTVLQGLGADISDVNLFTYTALLQQLGSVAAATAQFNANYNTATRALNQQFVDTTLAAVDIIANANDPLFNVNVNTPTNNKDAEIYGFEIAGQYFFGNTGIGISAAYTLVRGNIGIDVAAPTNVDQFALVGLSDTANATLIYDKYGISARLSYNYRAKFLSAVNRDSFHSPEFTAPYSQVDMNISYDITPHIAVSFEAINLNKEGVRTYGRSPNQIWLVQEGQRRFLFGARYRF</sequence>
<dbReference type="EMBL" id="BMDW01000005">
    <property type="protein sequence ID" value="GGA43295.1"/>
    <property type="molecule type" value="Genomic_DNA"/>
</dbReference>
<comment type="caution">
    <text evidence="13">The sequence shown here is derived from an EMBL/GenBank/DDBJ whole genome shotgun (WGS) entry which is preliminary data.</text>
</comment>
<dbReference type="InterPro" id="IPR010104">
    <property type="entry name" value="TonB_rcpt_bac"/>
</dbReference>